<evidence type="ECO:0000256" key="1">
    <source>
        <dbReference type="SAM" id="Phobius"/>
    </source>
</evidence>
<dbReference type="Proteomes" id="UP000036923">
    <property type="component" value="Unassembled WGS sequence"/>
</dbReference>
<reference evidence="3" key="1">
    <citation type="submission" date="2015-07" db="EMBL/GenBank/DDBJ databases">
        <title>Near-Complete Genome Sequence of the Cellulolytic Bacterium Bacteroides (Pseudobacteroides) cellulosolvens ATCC 35603.</title>
        <authorList>
            <person name="Dassa B."/>
            <person name="Utturkar S.M."/>
            <person name="Klingeman D.M."/>
            <person name="Hurt R.A."/>
            <person name="Keller M."/>
            <person name="Xu J."/>
            <person name="Reddy Y.H.K."/>
            <person name="Borovok I."/>
            <person name="Grinberg I.R."/>
            <person name="Lamed R."/>
            <person name="Zhivin O."/>
            <person name="Bayer E.A."/>
            <person name="Brown S.D."/>
        </authorList>
    </citation>
    <scope>NUCLEOTIDE SEQUENCE [LARGE SCALE GENOMIC DNA]</scope>
    <source>
        <strain evidence="3">DSM 2933</strain>
    </source>
</reference>
<keyword evidence="3" id="KW-1185">Reference proteome</keyword>
<dbReference type="EMBL" id="LGTC01000001">
    <property type="protein sequence ID" value="KNY28751.1"/>
    <property type="molecule type" value="Genomic_DNA"/>
</dbReference>
<gene>
    <name evidence="2" type="ORF">Bccel_4025</name>
</gene>
<sequence length="163" mass="19304">MDIFIEKLIRKKRTTRDYLIVATVIYLALGANFIAIMVPLLRGITLLFSGICIYFVVRRTYIEYEYSLTNNELDIDIIVAKKNRRRLFTANCKEFEMFGRIDHDKYNEVKTIEKKIMAITSKDSKNVYFVVLQFEGTRTLLLFEPDERMVEHITNCIPRKVFK</sequence>
<dbReference type="OrthoDB" id="2062630at2"/>
<feature type="transmembrane region" description="Helical" evidence="1">
    <location>
        <begin position="17"/>
        <end position="34"/>
    </location>
</feature>
<dbReference type="AlphaFoldDB" id="A0A0L6JSF0"/>
<name>A0A0L6JSF0_9FIRM</name>
<keyword evidence="1" id="KW-1133">Transmembrane helix</keyword>
<evidence type="ECO:0000313" key="3">
    <source>
        <dbReference type="Proteomes" id="UP000036923"/>
    </source>
</evidence>
<evidence type="ECO:0000313" key="2">
    <source>
        <dbReference type="EMBL" id="KNY28751.1"/>
    </source>
</evidence>
<organism evidence="2 3">
    <name type="scientific">Pseudobacteroides cellulosolvens ATCC 35603 = DSM 2933</name>
    <dbReference type="NCBI Taxonomy" id="398512"/>
    <lineage>
        <taxon>Bacteria</taxon>
        <taxon>Bacillati</taxon>
        <taxon>Bacillota</taxon>
        <taxon>Clostridia</taxon>
        <taxon>Eubacteriales</taxon>
        <taxon>Oscillospiraceae</taxon>
        <taxon>Pseudobacteroides</taxon>
    </lineage>
</organism>
<dbReference type="eggNOG" id="ENOG50332G5">
    <property type="taxonomic scope" value="Bacteria"/>
</dbReference>
<keyword evidence="1" id="KW-0472">Membrane</keyword>
<protein>
    <submittedName>
        <fullName evidence="2">Uncharacterized protein</fullName>
    </submittedName>
</protein>
<comment type="caution">
    <text evidence="2">The sequence shown here is derived from an EMBL/GenBank/DDBJ whole genome shotgun (WGS) entry which is preliminary data.</text>
</comment>
<dbReference type="STRING" id="398512.Bccel_4025"/>
<dbReference type="RefSeq" id="WP_036936313.1">
    <property type="nucleotide sequence ID" value="NZ_JQKC01000002.1"/>
</dbReference>
<keyword evidence="1" id="KW-0812">Transmembrane</keyword>
<accession>A0A0L6JSF0</accession>
<proteinExistence type="predicted"/>